<dbReference type="Gene3D" id="2.40.420.20">
    <property type="match status" value="1"/>
</dbReference>
<keyword evidence="10" id="KW-1185">Reference proteome</keyword>
<dbReference type="InterPro" id="IPR058625">
    <property type="entry name" value="MdtA-like_BSH"/>
</dbReference>
<dbReference type="NCBIfam" id="TIGR01730">
    <property type="entry name" value="RND_mfp"/>
    <property type="match status" value="1"/>
</dbReference>
<feature type="domain" description="Multidrug resistance protein MdtA-like beta-barrel" evidence="7">
    <location>
        <begin position="215"/>
        <end position="302"/>
    </location>
</feature>
<feature type="domain" description="Multidrug resistance protein MdtA-like barrel-sandwich hybrid" evidence="6">
    <location>
        <begin position="68"/>
        <end position="211"/>
    </location>
</feature>
<feature type="domain" description="Multidrug resistance protein MdtA-like C-terminal permuted SH3" evidence="8">
    <location>
        <begin position="309"/>
        <end position="365"/>
    </location>
</feature>
<keyword evidence="4" id="KW-0732">Signal</keyword>
<dbReference type="Gene3D" id="1.10.287.470">
    <property type="entry name" value="Helix hairpin bin"/>
    <property type="match status" value="1"/>
</dbReference>
<feature type="signal peptide" evidence="4">
    <location>
        <begin position="1"/>
        <end position="20"/>
    </location>
</feature>
<evidence type="ECO:0000256" key="1">
    <source>
        <dbReference type="ARBA" id="ARBA00004196"/>
    </source>
</evidence>
<feature type="compositionally biased region" description="Low complexity" evidence="3">
    <location>
        <begin position="383"/>
        <end position="424"/>
    </location>
</feature>
<dbReference type="PANTHER" id="PTHR30158">
    <property type="entry name" value="ACRA/E-RELATED COMPONENT OF DRUG EFFLUX TRANSPORTER"/>
    <property type="match status" value="1"/>
</dbReference>
<dbReference type="Pfam" id="PF25917">
    <property type="entry name" value="BSH_RND"/>
    <property type="match status" value="1"/>
</dbReference>
<dbReference type="Proteomes" id="UP000077726">
    <property type="component" value="Unassembled WGS sequence"/>
</dbReference>
<evidence type="ECO:0000259" key="8">
    <source>
        <dbReference type="Pfam" id="PF25967"/>
    </source>
</evidence>
<comment type="similarity">
    <text evidence="2">Belongs to the membrane fusion protein (MFP) (TC 8.A.1) family.</text>
</comment>
<dbReference type="GO" id="GO:0005886">
    <property type="term" value="C:plasma membrane"/>
    <property type="evidence" value="ECO:0007669"/>
    <property type="project" value="TreeGrafter"/>
</dbReference>
<dbReference type="OrthoDB" id="9783047at2"/>
<evidence type="ECO:0000256" key="2">
    <source>
        <dbReference type="ARBA" id="ARBA00009477"/>
    </source>
</evidence>
<evidence type="ECO:0000259" key="5">
    <source>
        <dbReference type="Pfam" id="PF25876"/>
    </source>
</evidence>
<sequence>MTYFSISGKTGFRLSAIAVAAVLALSACGKGAQQQQQGAPELVVSVLTVKAEDTTISTELPGRLESFRSAEVRPQVSGIIKRRLFQEGSYVQAGQPLYQLDDASYSAGLASARAQLAAAEAAQAKANADLARYQPLVAADAISKQEYDAAVAAQRSAAANVNAAHAAIRSAQVNVNHARITAPISGYIGRSNVSEGALLTAGGTTVLATIQQTNPMYVNVTQSALDVMKMRRQIAEGQMSAVNGAVEVTIILEDGSEYPQKGRLLFTDPTVNETTGQVSLRVEVPNGDNILLPGLYVRVRLPQAQANRAYLIPQRAVTRGAKDTVVVVAADGSMRPQEVTIAGQNGNNWIVTGGLKDGDKVAMDGTMIAGMMGAQKVKTQEWQASQPQQSAAPAAPAKPNNASAPAQSSAAASAPAAQSASQAK</sequence>
<dbReference type="AlphaFoldDB" id="A0A1B6VYN0"/>
<dbReference type="InterPro" id="IPR058624">
    <property type="entry name" value="MdtA-like_HH"/>
</dbReference>
<dbReference type="Pfam" id="PF25944">
    <property type="entry name" value="Beta-barrel_RND"/>
    <property type="match status" value="1"/>
</dbReference>
<comment type="caution">
    <text evidence="9">The sequence shown here is derived from an EMBL/GenBank/DDBJ whole genome shotgun (WGS) entry which is preliminary data.</text>
</comment>
<accession>A0A1B6VYN0</accession>
<dbReference type="STRING" id="1795832.A7Q00_06490"/>
<dbReference type="Gene3D" id="2.40.30.170">
    <property type="match status" value="1"/>
</dbReference>
<evidence type="ECO:0000313" key="9">
    <source>
        <dbReference type="EMBL" id="OAM42907.1"/>
    </source>
</evidence>
<dbReference type="InterPro" id="IPR058627">
    <property type="entry name" value="MdtA-like_C"/>
</dbReference>
<dbReference type="Pfam" id="PF25876">
    <property type="entry name" value="HH_MFP_RND"/>
    <property type="match status" value="1"/>
</dbReference>
<evidence type="ECO:0000259" key="6">
    <source>
        <dbReference type="Pfam" id="PF25917"/>
    </source>
</evidence>
<dbReference type="GO" id="GO:0022857">
    <property type="term" value="F:transmembrane transporter activity"/>
    <property type="evidence" value="ECO:0007669"/>
    <property type="project" value="InterPro"/>
</dbReference>
<dbReference type="Pfam" id="PF25967">
    <property type="entry name" value="RND-MFP_C"/>
    <property type="match status" value="1"/>
</dbReference>
<dbReference type="SUPFAM" id="SSF111369">
    <property type="entry name" value="HlyD-like secretion proteins"/>
    <property type="match status" value="1"/>
</dbReference>
<proteinExistence type="inferred from homology"/>
<evidence type="ECO:0000313" key="10">
    <source>
        <dbReference type="Proteomes" id="UP000077726"/>
    </source>
</evidence>
<evidence type="ECO:0000259" key="7">
    <source>
        <dbReference type="Pfam" id="PF25944"/>
    </source>
</evidence>
<feature type="region of interest" description="Disordered" evidence="3">
    <location>
        <begin position="378"/>
        <end position="424"/>
    </location>
</feature>
<feature type="domain" description="Multidrug resistance protein MdtA-like alpha-helical hairpin" evidence="5">
    <location>
        <begin position="109"/>
        <end position="176"/>
    </location>
</feature>
<protein>
    <submittedName>
        <fullName evidence="9">Efflux transporter periplasmic adaptor subunit</fullName>
    </submittedName>
</protein>
<comment type="subcellular location">
    <subcellularLocation>
        <location evidence="1">Cell envelope</location>
    </subcellularLocation>
</comment>
<organism evidence="9 10">
    <name type="scientific">Eikenella halliae</name>
    <dbReference type="NCBI Taxonomy" id="1795832"/>
    <lineage>
        <taxon>Bacteria</taxon>
        <taxon>Pseudomonadati</taxon>
        <taxon>Pseudomonadota</taxon>
        <taxon>Betaproteobacteria</taxon>
        <taxon>Neisseriales</taxon>
        <taxon>Neisseriaceae</taxon>
        <taxon>Eikenella</taxon>
    </lineage>
</organism>
<feature type="chain" id="PRO_5008590531" evidence="4">
    <location>
        <begin position="21"/>
        <end position="424"/>
    </location>
</feature>
<name>A0A1B6VYN0_9NEIS</name>
<dbReference type="Gene3D" id="2.40.50.100">
    <property type="match status" value="1"/>
</dbReference>
<dbReference type="EMBL" id="LXSQ01000016">
    <property type="protein sequence ID" value="OAM42907.1"/>
    <property type="molecule type" value="Genomic_DNA"/>
</dbReference>
<evidence type="ECO:0000256" key="3">
    <source>
        <dbReference type="SAM" id="MobiDB-lite"/>
    </source>
</evidence>
<reference evidence="10" key="1">
    <citation type="submission" date="2016-05" db="EMBL/GenBank/DDBJ databases">
        <title>Draft genome of Corynebacterium afermentans subsp. afermentans LCDC 88199T.</title>
        <authorList>
            <person name="Bernier A.-M."/>
            <person name="Bernard K."/>
        </authorList>
    </citation>
    <scope>NUCLEOTIDE SEQUENCE [LARGE SCALE GENOMIC DNA]</scope>
    <source>
        <strain evidence="10">NML130454</strain>
    </source>
</reference>
<dbReference type="PANTHER" id="PTHR30158:SF3">
    <property type="entry name" value="MULTIDRUG EFFLUX PUMP SUBUNIT ACRA-RELATED"/>
    <property type="match status" value="1"/>
</dbReference>
<dbReference type="InterPro" id="IPR006143">
    <property type="entry name" value="RND_pump_MFP"/>
</dbReference>
<dbReference type="InterPro" id="IPR058626">
    <property type="entry name" value="MdtA-like_b-barrel"/>
</dbReference>
<gene>
    <name evidence="9" type="ORF">A7Q00_06490</name>
</gene>
<evidence type="ECO:0000256" key="4">
    <source>
        <dbReference type="SAM" id="SignalP"/>
    </source>
</evidence>
<dbReference type="GO" id="GO:0030313">
    <property type="term" value="C:cell envelope"/>
    <property type="evidence" value="ECO:0007669"/>
    <property type="project" value="UniProtKB-SubCell"/>
</dbReference>
<dbReference type="RefSeq" id="WP_064089785.1">
    <property type="nucleotide sequence ID" value="NZ_LXSQ01000016.1"/>
</dbReference>
<dbReference type="GO" id="GO:0046677">
    <property type="term" value="P:response to antibiotic"/>
    <property type="evidence" value="ECO:0007669"/>
    <property type="project" value="TreeGrafter"/>
</dbReference>